<evidence type="ECO:0000313" key="2">
    <source>
        <dbReference type="Proteomes" id="UP000235220"/>
    </source>
</evidence>
<organism evidence="2 3">
    <name type="scientific">Juglans regia</name>
    <name type="common">English walnut</name>
    <dbReference type="NCBI Taxonomy" id="51240"/>
    <lineage>
        <taxon>Eukaryota</taxon>
        <taxon>Viridiplantae</taxon>
        <taxon>Streptophyta</taxon>
        <taxon>Embryophyta</taxon>
        <taxon>Tracheophyta</taxon>
        <taxon>Spermatophyta</taxon>
        <taxon>Magnoliopsida</taxon>
        <taxon>eudicotyledons</taxon>
        <taxon>Gunneridae</taxon>
        <taxon>Pentapetalae</taxon>
        <taxon>rosids</taxon>
        <taxon>fabids</taxon>
        <taxon>Fagales</taxon>
        <taxon>Juglandaceae</taxon>
        <taxon>Juglans</taxon>
    </lineage>
</organism>
<evidence type="ECO:0000313" key="3">
    <source>
        <dbReference type="RefSeq" id="XP_035544181.1"/>
    </source>
</evidence>
<dbReference type="InParanoid" id="A0A6P9EA20"/>
<feature type="domain" description="Reverse transcriptase Ty1/copia-type" evidence="1">
    <location>
        <begin position="58"/>
        <end position="125"/>
    </location>
</feature>
<accession>A0A6P9EA20</accession>
<dbReference type="SUPFAM" id="SSF56672">
    <property type="entry name" value="DNA/RNA polymerases"/>
    <property type="match status" value="1"/>
</dbReference>
<dbReference type="AlphaFoldDB" id="A0A6P9EA20"/>
<dbReference type="CDD" id="cd09272">
    <property type="entry name" value="RNase_HI_RT_Ty1"/>
    <property type="match status" value="1"/>
</dbReference>
<evidence type="ECO:0000259" key="1">
    <source>
        <dbReference type="Pfam" id="PF07727"/>
    </source>
</evidence>
<sequence>MTTIRLFLASVAINNCHLAQLDVHNVFLHGNLDEEIYMDLPPGYMVPGEFPTRERLSNYSMFTKTDQQGFIALFVYVDDIIVGSSNLNAIVFVKQFLHTQFKNKNLGLLKFFLGVEVARNAADITSYRRLIGRLIYLTITRLDITYADSVLSQFIDKPALIHLFYAHRVMRYLKGSIGQGLFFSSNYSLHLKAYSDSDWAACPETRRSITRLCIFLGDSLVSWKSMKQPIVSRSSAEAEYRPLAFTCYKIVD</sequence>
<dbReference type="PANTHER" id="PTHR11439:SF498">
    <property type="entry name" value="DNAK FAMILY PROTEIN"/>
    <property type="match status" value="1"/>
</dbReference>
<dbReference type="Pfam" id="PF07727">
    <property type="entry name" value="RVT_2"/>
    <property type="match status" value="1"/>
</dbReference>
<dbReference type="InterPro" id="IPR043502">
    <property type="entry name" value="DNA/RNA_pol_sf"/>
</dbReference>
<dbReference type="PANTHER" id="PTHR11439">
    <property type="entry name" value="GAG-POL-RELATED RETROTRANSPOSON"/>
    <property type="match status" value="1"/>
</dbReference>
<dbReference type="RefSeq" id="XP_035544181.1">
    <property type="nucleotide sequence ID" value="XM_035688288.1"/>
</dbReference>
<reference evidence="3" key="1">
    <citation type="submission" date="2025-08" db="UniProtKB">
        <authorList>
            <consortium name="RefSeq"/>
        </authorList>
    </citation>
    <scope>IDENTIFICATION</scope>
    <source>
        <tissue evidence="3">Leaves</tissue>
    </source>
</reference>
<dbReference type="OrthoDB" id="6780107at2759"/>
<dbReference type="KEGG" id="jre:118347931"/>
<protein>
    <submittedName>
        <fullName evidence="3">Uncharacterized mitochondrial protein AtMg00810-like</fullName>
    </submittedName>
</protein>
<proteinExistence type="predicted"/>
<dbReference type="InterPro" id="IPR013103">
    <property type="entry name" value="RVT_2"/>
</dbReference>
<gene>
    <name evidence="3" type="primary">LOC118347931</name>
</gene>
<dbReference type="GeneID" id="118347931"/>
<name>A0A6P9EA20_JUGRE</name>
<keyword evidence="2" id="KW-1185">Reference proteome</keyword>
<dbReference type="Proteomes" id="UP000235220">
    <property type="component" value="Chromosome 3"/>
</dbReference>